<evidence type="ECO:0000256" key="1">
    <source>
        <dbReference type="SAM" id="Coils"/>
    </source>
</evidence>
<protein>
    <submittedName>
        <fullName evidence="2">Uncharacterized protein</fullName>
    </submittedName>
</protein>
<evidence type="ECO:0000313" key="3">
    <source>
        <dbReference type="Proteomes" id="UP000315454"/>
    </source>
</evidence>
<dbReference type="Proteomes" id="UP000315454">
    <property type="component" value="Unassembled WGS sequence"/>
</dbReference>
<gene>
    <name evidence="2" type="ORF">ERJ68_00030</name>
</gene>
<feature type="coiled-coil region" evidence="1">
    <location>
        <begin position="45"/>
        <end position="72"/>
    </location>
</feature>
<evidence type="ECO:0000313" key="2">
    <source>
        <dbReference type="EMBL" id="TGH28140.1"/>
    </source>
</evidence>
<proteinExistence type="predicted"/>
<dbReference type="AlphaFoldDB" id="A0A524RWH2"/>
<dbReference type="EMBL" id="SRMN01000001">
    <property type="protein sequence ID" value="TGH28140.1"/>
    <property type="molecule type" value="Genomic_DNA"/>
</dbReference>
<organism evidence="2 3">
    <name type="scientific">Aphanocapsa feldmannii 277cI</name>
    <dbReference type="NCBI Taxonomy" id="2507554"/>
    <lineage>
        <taxon>Bacteria</taxon>
        <taxon>Bacillati</taxon>
        <taxon>Cyanobacteriota</taxon>
        <taxon>Cyanophyceae</taxon>
        <taxon>Oscillatoriophycideae</taxon>
        <taxon>Chroococcales</taxon>
        <taxon>Microcystaceae</taxon>
        <taxon>Aphanocapsa</taxon>
    </lineage>
</organism>
<keyword evidence="1" id="KW-0175">Coiled coil</keyword>
<sequence length="107" mass="11781">MIEIIAAVVGVGLTCVLHVVGRSVGTLSERTKVASQAAASLTTSLDTLKVRLDALSGELEEERQASREARREIYQRLNRTDQRLMRLETLAHRPTPDDQPLQGESSI</sequence>
<accession>A0A524RWH2</accession>
<name>A0A524RWH2_9CHRO</name>
<comment type="caution">
    <text evidence="2">The sequence shown here is derived from an EMBL/GenBank/DDBJ whole genome shotgun (WGS) entry which is preliminary data.</text>
</comment>
<reference evidence="2 3" key="1">
    <citation type="journal article" date="2019" name="mSystems">
        <title>Life at home and on the roam: Genomic adaptions reflect the dual lifestyle of an intracellular, facultative symbiont.</title>
        <authorList>
            <person name="Burgsdorf I."/>
        </authorList>
    </citation>
    <scope>NUCLEOTIDE SEQUENCE [LARGE SCALE GENOMIC DNA]</scope>
    <source>
        <strain evidence="2">277cI</strain>
    </source>
</reference>